<dbReference type="Gene3D" id="3.40.50.720">
    <property type="entry name" value="NAD(P)-binding Rossmann-like Domain"/>
    <property type="match status" value="1"/>
</dbReference>
<evidence type="ECO:0000259" key="2">
    <source>
        <dbReference type="Pfam" id="PF02894"/>
    </source>
</evidence>
<evidence type="ECO:0000259" key="1">
    <source>
        <dbReference type="Pfam" id="PF01408"/>
    </source>
</evidence>
<protein>
    <submittedName>
        <fullName evidence="3">Oxidoreductase</fullName>
    </submittedName>
</protein>
<dbReference type="InterPro" id="IPR036291">
    <property type="entry name" value="NAD(P)-bd_dom_sf"/>
</dbReference>
<dbReference type="EMBL" id="LVYU01000057">
    <property type="protein sequence ID" value="KZB02318.1"/>
    <property type="molecule type" value="Genomic_DNA"/>
</dbReference>
<gene>
    <name evidence="3" type="ORF">A4A59_10160</name>
</gene>
<dbReference type="InterPro" id="IPR004104">
    <property type="entry name" value="Gfo/Idh/MocA-like_OxRdtase_C"/>
</dbReference>
<reference evidence="3" key="1">
    <citation type="submission" date="2016-03" db="EMBL/GenBank/DDBJ databases">
        <title>Microsymbionts genomes from the relict species Vavilovia formosa.</title>
        <authorList>
            <person name="Chirak E."/>
            <person name="Kimeklis A."/>
            <person name="Kopat V."/>
            <person name="Andronov E."/>
        </authorList>
    </citation>
    <scope>NUCLEOTIDE SEQUENCE [LARGE SCALE GENOMIC DNA]</scope>
    <source>
        <strain evidence="3">Vaf12</strain>
    </source>
</reference>
<evidence type="ECO:0000313" key="3">
    <source>
        <dbReference type="EMBL" id="KZB02318.1"/>
    </source>
</evidence>
<proteinExistence type="predicted"/>
<dbReference type="GO" id="GO:0000166">
    <property type="term" value="F:nucleotide binding"/>
    <property type="evidence" value="ECO:0007669"/>
    <property type="project" value="InterPro"/>
</dbReference>
<dbReference type="PANTHER" id="PTHR43377:SF8">
    <property type="entry name" value="BLR3664 PROTEIN"/>
    <property type="match status" value="1"/>
</dbReference>
<dbReference type="SUPFAM" id="SSF55347">
    <property type="entry name" value="Glyceraldehyde-3-phosphate dehydrogenase-like, C-terminal domain"/>
    <property type="match status" value="1"/>
</dbReference>
<dbReference type="PANTHER" id="PTHR43377">
    <property type="entry name" value="BILIVERDIN REDUCTASE A"/>
    <property type="match status" value="1"/>
</dbReference>
<dbReference type="SUPFAM" id="SSF51735">
    <property type="entry name" value="NAD(P)-binding Rossmann-fold domains"/>
    <property type="match status" value="1"/>
</dbReference>
<organism evidence="3">
    <name type="scientific">Rhizobium leguminosarum</name>
    <dbReference type="NCBI Taxonomy" id="384"/>
    <lineage>
        <taxon>Bacteria</taxon>
        <taxon>Pseudomonadati</taxon>
        <taxon>Pseudomonadota</taxon>
        <taxon>Alphaproteobacteria</taxon>
        <taxon>Hyphomicrobiales</taxon>
        <taxon>Rhizobiaceae</taxon>
        <taxon>Rhizobium/Agrobacterium group</taxon>
        <taxon>Rhizobium</taxon>
    </lineage>
</organism>
<dbReference type="Gene3D" id="3.30.360.10">
    <property type="entry name" value="Dihydrodipicolinate Reductase, domain 2"/>
    <property type="match status" value="1"/>
</dbReference>
<dbReference type="InterPro" id="IPR000683">
    <property type="entry name" value="Gfo/Idh/MocA-like_OxRdtase_N"/>
</dbReference>
<dbReference type="Pfam" id="PF01408">
    <property type="entry name" value="GFO_IDH_MocA"/>
    <property type="match status" value="1"/>
</dbReference>
<accession>A0A154IQG3</accession>
<feature type="domain" description="Gfo/Idh/MocA-like oxidoreductase C-terminal" evidence="2">
    <location>
        <begin position="133"/>
        <end position="341"/>
    </location>
</feature>
<name>A0A154IQG3_RHILE</name>
<feature type="domain" description="Gfo/Idh/MocA-like oxidoreductase N-terminal" evidence="1">
    <location>
        <begin position="5"/>
        <end position="121"/>
    </location>
</feature>
<sequence length="355" mass="38634">MKPLEIAVMGAGLIGRRHVERILSESGTVLSAVIDPSAAGRDFAESVGARWYRSFLDIRVEDRPDGVIVATPNQLHVENGMEIVAAGIPALIEKPIADDVDAAAALVAAGEKAGIPLLVGHHRRHNPMIQAVKQIVDGGRLGRIITVHGTFWVAKPDDYFDIPWRREAGAGPVFVNLIHDVDLFRYLFGEVEAVHAMESHAVRNHAVEDTAVVTLRFASGVLATLNGSDAVAAPWSWETTTGENPAFPRYDQFCYQIGGTRGSLGIPDLTLWTSPSRPDWLEQLAQERVPYQAADPLCVQLRHFCDVIRGDATPLVSGREGLATLRVIEAIKRSARWGQMIHLSNASASSDPQKV</sequence>
<dbReference type="RefSeq" id="WP_062940506.1">
    <property type="nucleotide sequence ID" value="NZ_CP171846.1"/>
</dbReference>
<comment type="caution">
    <text evidence="3">The sequence shown here is derived from an EMBL/GenBank/DDBJ whole genome shotgun (WGS) entry which is preliminary data.</text>
</comment>
<dbReference type="InterPro" id="IPR051450">
    <property type="entry name" value="Gfo/Idh/MocA_Oxidoreductases"/>
</dbReference>
<dbReference type="AlphaFoldDB" id="A0A154IQG3"/>
<dbReference type="Pfam" id="PF02894">
    <property type="entry name" value="GFO_IDH_MocA_C"/>
    <property type="match status" value="1"/>
</dbReference>